<dbReference type="PANTHER" id="PTHR33281">
    <property type="entry name" value="UPF0187 PROTEIN YNEE"/>
    <property type="match status" value="1"/>
</dbReference>
<evidence type="ECO:0000313" key="10">
    <source>
        <dbReference type="Proteomes" id="UP001314263"/>
    </source>
</evidence>
<proteinExistence type="predicted"/>
<keyword evidence="7 8" id="KW-0472">Membrane</keyword>
<dbReference type="AlphaFoldDB" id="A0AAV1HVZ0"/>
<keyword evidence="5 8" id="KW-1133">Transmembrane helix</keyword>
<gene>
    <name evidence="9" type="ORF">CVIRNUC_001620</name>
</gene>
<name>A0AAV1HVZ0_9CHLO</name>
<evidence type="ECO:0000256" key="8">
    <source>
        <dbReference type="SAM" id="Phobius"/>
    </source>
</evidence>
<dbReference type="GO" id="GO:0005886">
    <property type="term" value="C:plasma membrane"/>
    <property type="evidence" value="ECO:0007669"/>
    <property type="project" value="UniProtKB-SubCell"/>
</dbReference>
<evidence type="ECO:0000256" key="4">
    <source>
        <dbReference type="ARBA" id="ARBA00022692"/>
    </source>
</evidence>
<evidence type="ECO:0000256" key="3">
    <source>
        <dbReference type="ARBA" id="ARBA00022475"/>
    </source>
</evidence>
<evidence type="ECO:0000256" key="5">
    <source>
        <dbReference type="ARBA" id="ARBA00022989"/>
    </source>
</evidence>
<organism evidence="9 10">
    <name type="scientific">Coccomyxa viridis</name>
    <dbReference type="NCBI Taxonomy" id="1274662"/>
    <lineage>
        <taxon>Eukaryota</taxon>
        <taxon>Viridiplantae</taxon>
        <taxon>Chlorophyta</taxon>
        <taxon>core chlorophytes</taxon>
        <taxon>Trebouxiophyceae</taxon>
        <taxon>Trebouxiophyceae incertae sedis</taxon>
        <taxon>Coccomyxaceae</taxon>
        <taxon>Coccomyxa</taxon>
    </lineage>
</organism>
<evidence type="ECO:0000256" key="2">
    <source>
        <dbReference type="ARBA" id="ARBA00022448"/>
    </source>
</evidence>
<keyword evidence="4 8" id="KW-0812">Transmembrane</keyword>
<dbReference type="EMBL" id="CAUYUE010000002">
    <property type="protein sequence ID" value="CAK0745440.1"/>
    <property type="molecule type" value="Genomic_DNA"/>
</dbReference>
<accession>A0AAV1HVZ0</accession>
<keyword evidence="10" id="KW-1185">Reference proteome</keyword>
<comment type="subcellular location">
    <subcellularLocation>
        <location evidence="1">Cell membrane</location>
        <topology evidence="1">Multi-pass membrane protein</topology>
    </subcellularLocation>
</comment>
<dbReference type="GO" id="GO:0005254">
    <property type="term" value="F:chloride channel activity"/>
    <property type="evidence" value="ECO:0007669"/>
    <property type="project" value="InterPro"/>
</dbReference>
<dbReference type="Pfam" id="PF25539">
    <property type="entry name" value="Bestrophin_2"/>
    <property type="match status" value="1"/>
</dbReference>
<keyword evidence="3" id="KW-1003">Cell membrane</keyword>
<keyword evidence="2" id="KW-0813">Transport</keyword>
<reference evidence="9 10" key="1">
    <citation type="submission" date="2023-10" db="EMBL/GenBank/DDBJ databases">
        <authorList>
            <person name="Maclean D."/>
            <person name="Macfadyen A."/>
        </authorList>
    </citation>
    <scope>NUCLEOTIDE SEQUENCE [LARGE SCALE GENOMIC DNA]</scope>
</reference>
<evidence type="ECO:0000313" key="9">
    <source>
        <dbReference type="EMBL" id="CAK0745440.1"/>
    </source>
</evidence>
<keyword evidence="6" id="KW-0406">Ion transport</keyword>
<comment type="caution">
    <text evidence="9">The sequence shown here is derived from an EMBL/GenBank/DDBJ whole genome shotgun (WGS) entry which is preliminary data.</text>
</comment>
<protein>
    <submittedName>
        <fullName evidence="9">Uncharacterized protein</fullName>
    </submittedName>
</protein>
<evidence type="ECO:0000256" key="6">
    <source>
        <dbReference type="ARBA" id="ARBA00023065"/>
    </source>
</evidence>
<evidence type="ECO:0000256" key="1">
    <source>
        <dbReference type="ARBA" id="ARBA00004651"/>
    </source>
</evidence>
<dbReference type="Proteomes" id="UP001314263">
    <property type="component" value="Unassembled WGS sequence"/>
</dbReference>
<sequence>MATAPTHDSKQGRVPLPGWKWVKMRPTMPPDDQIDVRYNHLLCFQCLNSHDLFRDTVFGPANWRRHKSWRRHLPEGFVCLQVLAWYWPPVLFVIFVGVAVGLYHTYLQPLGAPNITSDDYTQPFTLTSFALALLLVFRTNSSYDRWWEARKMWGQLLNITRNLVRQTYAWGDPEDGPLKEKIARWTIAMVYALKMHLRRTKQAPEELRDVLTVHEIEWLERQQHVPNAVTQVLTEAVKALRVPDYQRVTIDMEITNFHYNLAACERLFSQPIPIAYTRHTSRFLIVWTSFLPFALFSKFQWLTPFVAAMITFLLFGVENIGVQIEQPFEVLPLPHFCAAIKKHVLDMVSIHAEAKALARREWPMTPSAMTPAMSPSPSQTALYREEGAREMVIEMQRANGVAEKGKYQ</sequence>
<dbReference type="PANTHER" id="PTHR33281:SF19">
    <property type="entry name" value="VOLTAGE-DEPENDENT ANION CHANNEL-FORMING PROTEIN YNEE"/>
    <property type="match status" value="1"/>
</dbReference>
<feature type="transmembrane region" description="Helical" evidence="8">
    <location>
        <begin position="120"/>
        <end position="137"/>
    </location>
</feature>
<dbReference type="InterPro" id="IPR044669">
    <property type="entry name" value="YneE/VCCN1/2-like"/>
</dbReference>
<evidence type="ECO:0000256" key="7">
    <source>
        <dbReference type="ARBA" id="ARBA00023136"/>
    </source>
</evidence>
<feature type="transmembrane region" description="Helical" evidence="8">
    <location>
        <begin position="77"/>
        <end position="100"/>
    </location>
</feature>